<proteinExistence type="predicted"/>
<organism evidence="3 4">
    <name type="scientific">Albimonas donghaensis</name>
    <dbReference type="NCBI Taxonomy" id="356660"/>
    <lineage>
        <taxon>Bacteria</taxon>
        <taxon>Pseudomonadati</taxon>
        <taxon>Pseudomonadota</taxon>
        <taxon>Alphaproteobacteria</taxon>
        <taxon>Rhodobacterales</taxon>
        <taxon>Paracoccaceae</taxon>
        <taxon>Albimonas</taxon>
    </lineage>
</organism>
<dbReference type="OrthoDB" id="7858321at2"/>
<name>A0A1H3D152_9RHOB</name>
<feature type="transmembrane region" description="Helical" evidence="1">
    <location>
        <begin position="172"/>
        <end position="192"/>
    </location>
</feature>
<feature type="signal peptide" evidence="2">
    <location>
        <begin position="1"/>
        <end position="18"/>
    </location>
</feature>
<dbReference type="STRING" id="356660.SAMN05444336_10744"/>
<keyword evidence="1" id="KW-0472">Membrane</keyword>
<reference evidence="3 4" key="1">
    <citation type="submission" date="2016-10" db="EMBL/GenBank/DDBJ databases">
        <authorList>
            <person name="de Groot N.N."/>
        </authorList>
    </citation>
    <scope>NUCLEOTIDE SEQUENCE [LARGE SCALE GENOMIC DNA]</scope>
    <source>
        <strain evidence="3 4">DSM 17890</strain>
    </source>
</reference>
<dbReference type="RefSeq" id="WP_092683806.1">
    <property type="nucleotide sequence ID" value="NZ_FNMZ01000007.1"/>
</dbReference>
<evidence type="ECO:0000256" key="2">
    <source>
        <dbReference type="SAM" id="SignalP"/>
    </source>
</evidence>
<dbReference type="InterPro" id="IPR022472">
    <property type="entry name" value="VPLPA-CTERM"/>
</dbReference>
<dbReference type="AlphaFoldDB" id="A0A1H3D152"/>
<dbReference type="Proteomes" id="UP000199118">
    <property type="component" value="Unassembled WGS sequence"/>
</dbReference>
<keyword evidence="1" id="KW-0812">Transmembrane</keyword>
<feature type="chain" id="PRO_5011547133" evidence="2">
    <location>
        <begin position="19"/>
        <end position="198"/>
    </location>
</feature>
<gene>
    <name evidence="3" type="ORF">SAMN05444336_10744</name>
</gene>
<accession>A0A1H3D152</accession>
<evidence type="ECO:0000313" key="3">
    <source>
        <dbReference type="EMBL" id="SDX59409.1"/>
    </source>
</evidence>
<evidence type="ECO:0000313" key="4">
    <source>
        <dbReference type="Proteomes" id="UP000199118"/>
    </source>
</evidence>
<keyword evidence="2" id="KW-0732">Signal</keyword>
<dbReference type="EMBL" id="FNMZ01000007">
    <property type="protein sequence ID" value="SDX59409.1"/>
    <property type="molecule type" value="Genomic_DNA"/>
</dbReference>
<keyword evidence="1" id="KW-1133">Transmembrane helix</keyword>
<sequence length="198" mass="20440">MRHMFGALGLVLATAAPAAALSTGYTLEIDGNTNVPVVQVTNTSTSALLNSFGLTIGDTAYNFDYAGSIGADVGTIGFTLVTGDTANGGARTDLLQFTLTGFDPGEVFGFETDIDPDNTNTTVDFRDVFFNNGTAPNAVFSVGFSDGTTFALTLPDDVEKSSYTFSESVSDVPLPAALPLLGAGLAGLGFVARRRRGA</sequence>
<protein>
    <submittedName>
        <fullName evidence="3">VPLPA-CTERM protein sorting domain-containing protein</fullName>
    </submittedName>
</protein>
<evidence type="ECO:0000256" key="1">
    <source>
        <dbReference type="SAM" id="Phobius"/>
    </source>
</evidence>
<dbReference type="NCBIfam" id="TIGR03370">
    <property type="entry name" value="VPLPA-CTERM"/>
    <property type="match status" value="1"/>
</dbReference>
<keyword evidence="4" id="KW-1185">Reference proteome</keyword>